<comment type="function">
    <text evidence="5">Transcriptional regulator of the ttuABCDE tartrate utilization operon.</text>
</comment>
<evidence type="ECO:0000256" key="4">
    <source>
        <dbReference type="ARBA" id="ARBA00023163"/>
    </source>
</evidence>
<evidence type="ECO:0000256" key="6">
    <source>
        <dbReference type="ARBA" id="ARBA00067332"/>
    </source>
</evidence>
<gene>
    <name evidence="9" type="ORF">J2W61_004680</name>
</gene>
<feature type="domain" description="HTH lysR-type" evidence="8">
    <location>
        <begin position="3"/>
        <end position="60"/>
    </location>
</feature>
<dbReference type="GO" id="GO:0043565">
    <property type="term" value="F:sequence-specific DNA binding"/>
    <property type="evidence" value="ECO:0007669"/>
    <property type="project" value="TreeGrafter"/>
</dbReference>
<dbReference type="Gene3D" id="1.10.10.10">
    <property type="entry name" value="Winged helix-like DNA-binding domain superfamily/Winged helix DNA-binding domain"/>
    <property type="match status" value="1"/>
</dbReference>
<dbReference type="GO" id="GO:0003700">
    <property type="term" value="F:DNA-binding transcription factor activity"/>
    <property type="evidence" value="ECO:0007669"/>
    <property type="project" value="InterPro"/>
</dbReference>
<dbReference type="GO" id="GO:0006351">
    <property type="term" value="P:DNA-templated transcription"/>
    <property type="evidence" value="ECO:0007669"/>
    <property type="project" value="TreeGrafter"/>
</dbReference>
<dbReference type="PANTHER" id="PTHR30537">
    <property type="entry name" value="HTH-TYPE TRANSCRIPTIONAL REGULATOR"/>
    <property type="match status" value="1"/>
</dbReference>
<comment type="similarity">
    <text evidence="1">Belongs to the LysR transcriptional regulatory family.</text>
</comment>
<dbReference type="PANTHER" id="PTHR30537:SF5">
    <property type="entry name" value="HTH-TYPE TRANSCRIPTIONAL ACTIVATOR TTDR-RELATED"/>
    <property type="match status" value="1"/>
</dbReference>
<dbReference type="PROSITE" id="PS50931">
    <property type="entry name" value="HTH_LYSR"/>
    <property type="match status" value="1"/>
</dbReference>
<dbReference type="FunFam" id="1.10.10.10:FF:000001">
    <property type="entry name" value="LysR family transcriptional regulator"/>
    <property type="match status" value="1"/>
</dbReference>
<protein>
    <recommendedName>
        <fullName evidence="6">HTH-type transcriptional regulator TtuA</fullName>
    </recommendedName>
    <alternativeName>
        <fullName evidence="7">Tartrate utilization transcriptional regulator</fullName>
    </alternativeName>
</protein>
<dbReference type="InterPro" id="IPR000847">
    <property type="entry name" value="LysR_HTH_N"/>
</dbReference>
<name>A0AAW8M0I4_AGRTU</name>
<sequence length="304" mass="33640">MLMRTEGIVTFVAVVESGSISEAARRLRLSKSVVSERLAELEKVLGVLLLQRTTRKLTLTESGQAFLERARRIIQEMEAAAEDISERRGEIAGPLRIAAPVTFGRMHLGPALYPFLARHPKLELTLDIDDRRVDPISDGYDAVIRHGPLSASRLIAWKLATSRRMLTASADYLSRFGTPHTLQDLEQHKGIFYTNRGIADWRFQTASGNVIVRAKPGLAINNGDMMRDAAIAGLGLALLPAFIAAPAIRDGLLQEVSVDHRPEPEFIFMAHPQGRKPPAKLRAMAEHLKTVFGNPPYWDPQAVT</sequence>
<dbReference type="CDD" id="cd08422">
    <property type="entry name" value="PBP2_CrgA_like"/>
    <property type="match status" value="1"/>
</dbReference>
<dbReference type="Pfam" id="PF00126">
    <property type="entry name" value="HTH_1"/>
    <property type="match status" value="1"/>
</dbReference>
<reference evidence="9" key="1">
    <citation type="submission" date="2023-07" db="EMBL/GenBank/DDBJ databases">
        <title>Sorghum-associated microbial communities from plants grown in Nebraska, USA.</title>
        <authorList>
            <person name="Schachtman D."/>
        </authorList>
    </citation>
    <scope>NUCLEOTIDE SEQUENCE</scope>
    <source>
        <strain evidence="9">1457</strain>
    </source>
</reference>
<evidence type="ECO:0000256" key="2">
    <source>
        <dbReference type="ARBA" id="ARBA00023015"/>
    </source>
</evidence>
<comment type="caution">
    <text evidence="9">The sequence shown here is derived from an EMBL/GenBank/DDBJ whole genome shotgun (WGS) entry which is preliminary data.</text>
</comment>
<dbReference type="InterPro" id="IPR036388">
    <property type="entry name" value="WH-like_DNA-bd_sf"/>
</dbReference>
<dbReference type="Pfam" id="PF03466">
    <property type="entry name" value="LysR_substrate"/>
    <property type="match status" value="1"/>
</dbReference>
<keyword evidence="2" id="KW-0805">Transcription regulation</keyword>
<keyword evidence="4" id="KW-0804">Transcription</keyword>
<evidence type="ECO:0000256" key="3">
    <source>
        <dbReference type="ARBA" id="ARBA00023125"/>
    </source>
</evidence>
<evidence type="ECO:0000256" key="5">
    <source>
        <dbReference type="ARBA" id="ARBA00054626"/>
    </source>
</evidence>
<dbReference type="InterPro" id="IPR058163">
    <property type="entry name" value="LysR-type_TF_proteobact-type"/>
</dbReference>
<dbReference type="InterPro" id="IPR005119">
    <property type="entry name" value="LysR_subst-bd"/>
</dbReference>
<dbReference type="SUPFAM" id="SSF46785">
    <property type="entry name" value="Winged helix' DNA-binding domain"/>
    <property type="match status" value="1"/>
</dbReference>
<dbReference type="InterPro" id="IPR036390">
    <property type="entry name" value="WH_DNA-bd_sf"/>
</dbReference>
<dbReference type="Proteomes" id="UP001265315">
    <property type="component" value="Unassembled WGS sequence"/>
</dbReference>
<evidence type="ECO:0000313" key="10">
    <source>
        <dbReference type="Proteomes" id="UP001265315"/>
    </source>
</evidence>
<organism evidence="9 10">
    <name type="scientific">Agrobacterium tumefaciens</name>
    <dbReference type="NCBI Taxonomy" id="358"/>
    <lineage>
        <taxon>Bacteria</taxon>
        <taxon>Pseudomonadati</taxon>
        <taxon>Pseudomonadota</taxon>
        <taxon>Alphaproteobacteria</taxon>
        <taxon>Hyphomicrobiales</taxon>
        <taxon>Rhizobiaceae</taxon>
        <taxon>Rhizobium/Agrobacterium group</taxon>
        <taxon>Agrobacterium</taxon>
        <taxon>Agrobacterium tumefaciens complex</taxon>
    </lineage>
</organism>
<evidence type="ECO:0000256" key="7">
    <source>
        <dbReference type="ARBA" id="ARBA00083243"/>
    </source>
</evidence>
<evidence type="ECO:0000256" key="1">
    <source>
        <dbReference type="ARBA" id="ARBA00009437"/>
    </source>
</evidence>
<dbReference type="AlphaFoldDB" id="A0AAW8M0I4"/>
<evidence type="ECO:0000259" key="8">
    <source>
        <dbReference type="PROSITE" id="PS50931"/>
    </source>
</evidence>
<accession>A0AAW8M0I4</accession>
<evidence type="ECO:0000313" key="9">
    <source>
        <dbReference type="EMBL" id="MDR6704805.1"/>
    </source>
</evidence>
<dbReference type="EMBL" id="JAVDSW010000006">
    <property type="protein sequence ID" value="MDR6704805.1"/>
    <property type="molecule type" value="Genomic_DNA"/>
</dbReference>
<dbReference type="Gene3D" id="3.40.190.290">
    <property type="match status" value="1"/>
</dbReference>
<proteinExistence type="inferred from homology"/>
<keyword evidence="3 9" id="KW-0238">DNA-binding</keyword>
<dbReference type="SUPFAM" id="SSF53850">
    <property type="entry name" value="Periplasmic binding protein-like II"/>
    <property type="match status" value="1"/>
</dbReference>